<comment type="similarity">
    <text evidence="1">Belongs to the helicase family. UvrD subfamily.</text>
</comment>
<dbReference type="GO" id="GO:0003677">
    <property type="term" value="F:DNA binding"/>
    <property type="evidence" value="ECO:0007669"/>
    <property type="project" value="UniProtKB-KW"/>
</dbReference>
<evidence type="ECO:0000256" key="7">
    <source>
        <dbReference type="ARBA" id="ARBA00023125"/>
    </source>
</evidence>
<dbReference type="GO" id="GO:0009314">
    <property type="term" value="P:response to radiation"/>
    <property type="evidence" value="ECO:0007669"/>
    <property type="project" value="UniProtKB-ARBA"/>
</dbReference>
<feature type="domain" description="UvrD-like helicase ATP-binding" evidence="14">
    <location>
        <begin position="17"/>
        <end position="295"/>
    </location>
</feature>
<dbReference type="FunFam" id="1.10.10.160:FF:000001">
    <property type="entry name" value="ATP-dependent DNA helicase"/>
    <property type="match status" value="1"/>
</dbReference>
<evidence type="ECO:0000256" key="8">
    <source>
        <dbReference type="ARBA" id="ARBA00023235"/>
    </source>
</evidence>
<dbReference type="CDD" id="cd17932">
    <property type="entry name" value="DEXQc_UvrD"/>
    <property type="match status" value="1"/>
</dbReference>
<dbReference type="InterPro" id="IPR014017">
    <property type="entry name" value="DNA_helicase_UvrD-like_C"/>
</dbReference>
<evidence type="ECO:0000256" key="1">
    <source>
        <dbReference type="ARBA" id="ARBA00009922"/>
    </source>
</evidence>
<dbReference type="Gene3D" id="3.40.50.300">
    <property type="entry name" value="P-loop containing nucleotide triphosphate hydrolases"/>
    <property type="match status" value="2"/>
</dbReference>
<protein>
    <recommendedName>
        <fullName evidence="2">ATP-dependent DNA helicase PcrA</fullName>
        <ecNumber evidence="10">5.6.2.4</ecNumber>
    </recommendedName>
    <alternativeName>
        <fullName evidence="11">DNA 3'-5' helicase PcrA</fullName>
    </alternativeName>
</protein>
<dbReference type="InterPro" id="IPR013986">
    <property type="entry name" value="DExx_box_DNA_helicase_dom_sf"/>
</dbReference>
<evidence type="ECO:0000259" key="14">
    <source>
        <dbReference type="PROSITE" id="PS51198"/>
    </source>
</evidence>
<dbReference type="InterPro" id="IPR000212">
    <property type="entry name" value="DNA_helicase_UvrD/REP"/>
</dbReference>
<keyword evidence="7" id="KW-0238">DNA-binding</keyword>
<accession>A0AAT9LB66</accession>
<dbReference type="AlphaFoldDB" id="A0AAT9LB66"/>
<dbReference type="CDD" id="cd18807">
    <property type="entry name" value="SF1_C_UvrD"/>
    <property type="match status" value="1"/>
</dbReference>
<dbReference type="GO" id="GO:0000725">
    <property type="term" value="P:recombinational repair"/>
    <property type="evidence" value="ECO:0007669"/>
    <property type="project" value="TreeGrafter"/>
</dbReference>
<name>A0AAT9LB66_9FIRM</name>
<feature type="binding site" evidence="13">
    <location>
        <begin position="38"/>
        <end position="45"/>
    </location>
    <ligand>
        <name>ATP</name>
        <dbReference type="ChEBI" id="CHEBI:30616"/>
    </ligand>
</feature>
<keyword evidence="6 13" id="KW-0067">ATP-binding</keyword>
<dbReference type="GO" id="GO:0033202">
    <property type="term" value="C:DNA helicase complex"/>
    <property type="evidence" value="ECO:0007669"/>
    <property type="project" value="TreeGrafter"/>
</dbReference>
<evidence type="ECO:0000256" key="4">
    <source>
        <dbReference type="ARBA" id="ARBA00022801"/>
    </source>
</evidence>
<dbReference type="InterPro" id="IPR027417">
    <property type="entry name" value="P-loop_NTPase"/>
</dbReference>
<dbReference type="InterPro" id="IPR014016">
    <property type="entry name" value="UvrD-like_ATP-bd"/>
</dbReference>
<sequence length="653" mass="74406">MLPEEKKEKFLSDKILEGLNPRQIEAVTHTQGPLLILAGAGSGKTTVLTRRIAYLIARGVSPGSILAITFTNKAANELKSRIEALLGDRAKDIWAMTFHAACARILRTEFPAVGRSGRFSILDAQDQIRIMRQVLKELNLSERQYPPSGILRMISGAKDNLLGPEEYAKRATTFYETRVAQAYRAYQDKLNEQDGLDFDDLIMQTVILLRDNPAIREKYQRRFSHILVDEYQDTNRAQYVLTKILADGHKNIAVVGDDDQSIYTFRGADIRNILEFEKDYPSCHVVKLEQNYRSTQVILDGAYHVVSRNFFRKDKRLWTAKKGGKPILVYASLNEEDEARFVADEILKLLSPSRSFSSFAILYRTHAQSRTFEDVFMERGIPYSILGGLRFYERKEIKDAISYLRLIAYPKDYISLERVINEPPRGIGPASVRKIIDYAAREGISLVDALSRASSIKGLSQKAKKSAEELGNTLASVCERADTMPLHEMLAEILDRTGYRRFLEAEGTQESLGRLENLDQLLASLRVFSASGKGLYEYLESQTLVSDQDMYDEKKDACVMMTLHAAKGLEFDVVFMVGMEEGLLPHARSIGDERQIEEERRLCYVGMTRAKEMLYLTFASHRETYLGTNSTRVSRFLQEIPRDLMEIRTWESR</sequence>
<reference evidence="16" key="1">
    <citation type="submission" date="2020-10" db="EMBL/GenBank/DDBJ databases">
        <authorList>
            <person name="Kadnikov V."/>
            <person name="Beletsky A.V."/>
            <person name="Mardanov A.V."/>
            <person name="Karnachuk O.V."/>
            <person name="Ravin N.V."/>
        </authorList>
    </citation>
    <scope>NUCLEOTIDE SEQUENCE</scope>
    <source>
        <strain evidence="16">Bu02</strain>
    </source>
</reference>
<evidence type="ECO:0000256" key="9">
    <source>
        <dbReference type="ARBA" id="ARBA00034617"/>
    </source>
</evidence>
<dbReference type="Pfam" id="PF13361">
    <property type="entry name" value="UvrD_C"/>
    <property type="match status" value="1"/>
</dbReference>
<keyword evidence="4 13" id="KW-0378">Hydrolase</keyword>
<dbReference type="PANTHER" id="PTHR11070">
    <property type="entry name" value="UVRD / RECB / PCRA DNA HELICASE FAMILY MEMBER"/>
    <property type="match status" value="1"/>
</dbReference>
<evidence type="ECO:0000256" key="2">
    <source>
        <dbReference type="ARBA" id="ARBA00014807"/>
    </source>
</evidence>
<organism evidence="16">
    <name type="scientific">Candidatus Fermentithermobacillus carboniphilus</name>
    <dbReference type="NCBI Taxonomy" id="3085328"/>
    <lineage>
        <taxon>Bacteria</taxon>
        <taxon>Bacillati</taxon>
        <taxon>Bacillota</taxon>
        <taxon>Candidatus Fermentithermobacillia</taxon>
        <taxon>Candidatus Fermentithermobacillales</taxon>
        <taxon>Candidatus Fermentithermobacillaceae</taxon>
        <taxon>Candidatus Fermentithermobacillus</taxon>
    </lineage>
</organism>
<evidence type="ECO:0000256" key="12">
    <source>
        <dbReference type="ARBA" id="ARBA00048988"/>
    </source>
</evidence>
<gene>
    <name evidence="16" type="ORF">IMF26_08120</name>
</gene>
<dbReference type="GO" id="GO:0043138">
    <property type="term" value="F:3'-5' DNA helicase activity"/>
    <property type="evidence" value="ECO:0007669"/>
    <property type="project" value="UniProtKB-EC"/>
</dbReference>
<dbReference type="Pfam" id="PF00580">
    <property type="entry name" value="UvrD-helicase"/>
    <property type="match status" value="1"/>
</dbReference>
<keyword evidence="8" id="KW-0413">Isomerase</keyword>
<evidence type="ECO:0000256" key="13">
    <source>
        <dbReference type="PROSITE-ProRule" id="PRU00560"/>
    </source>
</evidence>
<dbReference type="GO" id="GO:0016787">
    <property type="term" value="F:hydrolase activity"/>
    <property type="evidence" value="ECO:0007669"/>
    <property type="project" value="UniProtKB-UniRule"/>
</dbReference>
<evidence type="ECO:0000259" key="15">
    <source>
        <dbReference type="PROSITE" id="PS51217"/>
    </source>
</evidence>
<keyword evidence="3 13" id="KW-0547">Nucleotide-binding</keyword>
<dbReference type="Gene3D" id="1.10.486.10">
    <property type="entry name" value="PCRA, domain 4"/>
    <property type="match status" value="1"/>
</dbReference>
<dbReference type="Gene3D" id="1.10.10.160">
    <property type="match status" value="1"/>
</dbReference>
<reference evidence="16" key="2">
    <citation type="journal article" date="2023" name="Biology">
        <title>Prokaryotic Life Associated with Coal-Fire Gas Vents Revealed by Metagenomics.</title>
        <authorList>
            <person name="Kadnikov V.V."/>
            <person name="Mardanov A.V."/>
            <person name="Beletsky A.V."/>
            <person name="Karnachuk O.V."/>
            <person name="Ravin N.V."/>
        </authorList>
    </citation>
    <scope>NUCLEOTIDE SEQUENCE</scope>
    <source>
        <strain evidence="16">Bu02</strain>
    </source>
</reference>
<dbReference type="GO" id="GO:0005524">
    <property type="term" value="F:ATP binding"/>
    <property type="evidence" value="ECO:0007669"/>
    <property type="project" value="UniProtKB-UniRule"/>
</dbReference>
<evidence type="ECO:0000256" key="6">
    <source>
        <dbReference type="ARBA" id="ARBA00022840"/>
    </source>
</evidence>
<evidence type="ECO:0000256" key="5">
    <source>
        <dbReference type="ARBA" id="ARBA00022806"/>
    </source>
</evidence>
<evidence type="ECO:0000256" key="11">
    <source>
        <dbReference type="ARBA" id="ARBA00034900"/>
    </source>
</evidence>
<dbReference type="KEGG" id="fcz:IMF26_08120"/>
<comment type="catalytic activity">
    <reaction evidence="12">
        <text>ATP + H2O = ADP + phosphate + H(+)</text>
        <dbReference type="Rhea" id="RHEA:13065"/>
        <dbReference type="ChEBI" id="CHEBI:15377"/>
        <dbReference type="ChEBI" id="CHEBI:15378"/>
        <dbReference type="ChEBI" id="CHEBI:30616"/>
        <dbReference type="ChEBI" id="CHEBI:43474"/>
        <dbReference type="ChEBI" id="CHEBI:456216"/>
        <dbReference type="EC" id="5.6.2.4"/>
    </reaction>
</comment>
<dbReference type="GO" id="GO:0005829">
    <property type="term" value="C:cytosol"/>
    <property type="evidence" value="ECO:0007669"/>
    <property type="project" value="TreeGrafter"/>
</dbReference>
<dbReference type="PANTHER" id="PTHR11070:SF2">
    <property type="entry name" value="ATP-DEPENDENT DNA HELICASE SRS2"/>
    <property type="match status" value="1"/>
</dbReference>
<dbReference type="SUPFAM" id="SSF52540">
    <property type="entry name" value="P-loop containing nucleoside triphosphate hydrolases"/>
    <property type="match status" value="1"/>
</dbReference>
<dbReference type="PROSITE" id="PS51217">
    <property type="entry name" value="UVRD_HELICASE_CTER"/>
    <property type="match status" value="1"/>
</dbReference>
<evidence type="ECO:0000256" key="10">
    <source>
        <dbReference type="ARBA" id="ARBA00034808"/>
    </source>
</evidence>
<dbReference type="EMBL" id="CP062796">
    <property type="protein sequence ID" value="QUL98024.1"/>
    <property type="molecule type" value="Genomic_DNA"/>
</dbReference>
<dbReference type="PROSITE" id="PS51198">
    <property type="entry name" value="UVRD_HELICASE_ATP_BIND"/>
    <property type="match status" value="1"/>
</dbReference>
<dbReference type="EC" id="5.6.2.4" evidence="10"/>
<proteinExistence type="inferred from homology"/>
<comment type="catalytic activity">
    <reaction evidence="9">
        <text>Couples ATP hydrolysis with the unwinding of duplex DNA by translocating in the 3'-5' direction.</text>
        <dbReference type="EC" id="5.6.2.4"/>
    </reaction>
</comment>
<evidence type="ECO:0000256" key="3">
    <source>
        <dbReference type="ARBA" id="ARBA00022741"/>
    </source>
</evidence>
<dbReference type="FunFam" id="1.10.486.10:FF:000003">
    <property type="entry name" value="ATP-dependent DNA helicase"/>
    <property type="match status" value="1"/>
</dbReference>
<keyword evidence="5 13" id="KW-0347">Helicase</keyword>
<evidence type="ECO:0000313" key="16">
    <source>
        <dbReference type="EMBL" id="QUL98024.1"/>
    </source>
</evidence>
<feature type="domain" description="UvrD-like helicase C-terminal" evidence="15">
    <location>
        <begin position="296"/>
        <end position="568"/>
    </location>
</feature>